<sequence>MEIAGQWRVRVGRPGGETESELDFAEDGTATLVKGGRGSGTWTATGAGTFSYRITEEMTDPAGTVEINQDAVLNGDAFVSSGITTVRLADGSTIREAHVRITALRRT</sequence>
<reference evidence="1 2" key="1">
    <citation type="submission" date="2016-07" db="EMBL/GenBank/DDBJ databases">
        <title>Complete genome sequence of the Lentzea guizhouensis DHS C013.</title>
        <authorList>
            <person name="Cao C."/>
        </authorList>
    </citation>
    <scope>NUCLEOTIDE SEQUENCE [LARGE SCALE GENOMIC DNA]</scope>
    <source>
        <strain evidence="1 2">DHS C013</strain>
    </source>
</reference>
<protein>
    <recommendedName>
        <fullName evidence="3">Lipocalin-like domain-containing protein</fullName>
    </recommendedName>
</protein>
<dbReference type="STRING" id="1586287.BBK82_02550"/>
<evidence type="ECO:0000313" key="1">
    <source>
        <dbReference type="EMBL" id="ANZ35115.1"/>
    </source>
</evidence>
<dbReference type="Proteomes" id="UP000093053">
    <property type="component" value="Chromosome"/>
</dbReference>
<name>A0A1B2HBL1_9PSEU</name>
<evidence type="ECO:0008006" key="3">
    <source>
        <dbReference type="Google" id="ProtNLM"/>
    </source>
</evidence>
<keyword evidence="2" id="KW-1185">Reference proteome</keyword>
<accession>A0A1B2HBL1</accession>
<dbReference type="KEGG" id="led:BBK82_02550"/>
<dbReference type="EMBL" id="CP016793">
    <property type="protein sequence ID" value="ANZ35115.1"/>
    <property type="molecule type" value="Genomic_DNA"/>
</dbReference>
<dbReference type="AlphaFoldDB" id="A0A1B2HBL1"/>
<gene>
    <name evidence="1" type="ORF">BBK82_02550</name>
</gene>
<evidence type="ECO:0000313" key="2">
    <source>
        <dbReference type="Proteomes" id="UP000093053"/>
    </source>
</evidence>
<dbReference type="OrthoDB" id="4254043at2"/>
<proteinExistence type="predicted"/>
<organism evidence="1 2">
    <name type="scientific">Lentzea guizhouensis</name>
    <dbReference type="NCBI Taxonomy" id="1586287"/>
    <lineage>
        <taxon>Bacteria</taxon>
        <taxon>Bacillati</taxon>
        <taxon>Actinomycetota</taxon>
        <taxon>Actinomycetes</taxon>
        <taxon>Pseudonocardiales</taxon>
        <taxon>Pseudonocardiaceae</taxon>
        <taxon>Lentzea</taxon>
    </lineage>
</organism>